<dbReference type="PANTHER" id="PTHR12110">
    <property type="entry name" value="HYDROXYPYRUVATE ISOMERASE"/>
    <property type="match status" value="1"/>
</dbReference>
<dbReference type="InterPro" id="IPR013022">
    <property type="entry name" value="Xyl_isomerase-like_TIM-brl"/>
</dbReference>
<dbReference type="PATRIC" id="fig|1158614.3.peg.299"/>
<protein>
    <recommendedName>
        <fullName evidence="1">Xylose isomerase-like TIM barrel domain-containing protein</fullName>
    </recommendedName>
</protein>
<evidence type="ECO:0000259" key="1">
    <source>
        <dbReference type="Pfam" id="PF01261"/>
    </source>
</evidence>
<dbReference type="InterPro" id="IPR050312">
    <property type="entry name" value="IolE/XylAMocC-like"/>
</dbReference>
<evidence type="ECO:0000313" key="2">
    <source>
        <dbReference type="EMBL" id="EOI58234.1"/>
    </source>
</evidence>
<feature type="domain" description="Xylose isomerase-like TIM barrel" evidence="1">
    <location>
        <begin position="23"/>
        <end position="263"/>
    </location>
</feature>
<dbReference type="PANTHER" id="PTHR12110:SF21">
    <property type="entry name" value="XYLOSE ISOMERASE-LIKE TIM BARREL DOMAIN-CONTAINING PROTEIN"/>
    <property type="match status" value="1"/>
</dbReference>
<reference evidence="3 5" key="2">
    <citation type="submission" date="2013-03" db="EMBL/GenBank/DDBJ databases">
        <title>The Genome Sequence of Enterococcus gilvus ATCC BAA-350 (PacBio/Illumina hybrid assembly).</title>
        <authorList>
            <consortium name="The Broad Institute Genomics Platform"/>
            <consortium name="The Broad Institute Genome Sequencing Center for Infectious Disease"/>
            <person name="Earl A."/>
            <person name="Russ C."/>
            <person name="Gilmore M."/>
            <person name="Surin D."/>
            <person name="Walker B."/>
            <person name="Young S."/>
            <person name="Zeng Q."/>
            <person name="Gargeya S."/>
            <person name="Fitzgerald M."/>
            <person name="Haas B."/>
            <person name="Abouelleil A."/>
            <person name="Allen A.W."/>
            <person name="Alvarado L."/>
            <person name="Arachchi H.M."/>
            <person name="Berlin A.M."/>
            <person name="Chapman S.B."/>
            <person name="Gainer-Dewar J."/>
            <person name="Goldberg J."/>
            <person name="Griggs A."/>
            <person name="Gujja S."/>
            <person name="Hansen M."/>
            <person name="Howarth C."/>
            <person name="Imamovic A."/>
            <person name="Ireland A."/>
            <person name="Larimer J."/>
            <person name="McCowan C."/>
            <person name="Murphy C."/>
            <person name="Pearson M."/>
            <person name="Poon T.W."/>
            <person name="Priest M."/>
            <person name="Roberts A."/>
            <person name="Saif S."/>
            <person name="Shea T."/>
            <person name="Sisk P."/>
            <person name="Sykes S."/>
            <person name="Wortman J."/>
            <person name="Nusbaum C."/>
            <person name="Birren B."/>
        </authorList>
    </citation>
    <scope>NUCLEOTIDE SEQUENCE [LARGE SCALE GENOMIC DNA]</scope>
    <source>
        <strain evidence="3 5">ATCC BAA-350</strain>
    </source>
</reference>
<dbReference type="EMBL" id="AJDQ01000003">
    <property type="protein sequence ID" value="EOI58234.1"/>
    <property type="molecule type" value="Genomic_DNA"/>
</dbReference>
<keyword evidence="5" id="KW-1185">Reference proteome</keyword>
<dbReference type="AlphaFoldDB" id="R2XTG2"/>
<evidence type="ECO:0000313" key="3">
    <source>
        <dbReference type="EMBL" id="EOW79004.1"/>
    </source>
</evidence>
<dbReference type="OrthoDB" id="9814946at2"/>
<dbReference type="Gene3D" id="3.20.20.150">
    <property type="entry name" value="Divalent-metal-dependent TIM barrel enzymes"/>
    <property type="match status" value="1"/>
</dbReference>
<organism evidence="2 4">
    <name type="scientific">Enterococcus gilvus ATCC BAA-350</name>
    <dbReference type="NCBI Taxonomy" id="1158614"/>
    <lineage>
        <taxon>Bacteria</taxon>
        <taxon>Bacillati</taxon>
        <taxon>Bacillota</taxon>
        <taxon>Bacilli</taxon>
        <taxon>Lactobacillales</taxon>
        <taxon>Enterococcaceae</taxon>
        <taxon>Enterococcus</taxon>
    </lineage>
</organism>
<evidence type="ECO:0000313" key="4">
    <source>
        <dbReference type="Proteomes" id="UP000013750"/>
    </source>
</evidence>
<sequence>MRFGACFNFIAPGKEGISRENIRTIAECGYDYLELPLSTVMELSEEAFDALQREIAKTGIRCEGCNGFLPASQRITGETVDEAAVLHYVENAFHRANRLGAEFVVFGSPDAKTVPAGFPLEKGCQQVVDFCKKFAPLAEKYALTLVIEPLNKGECNIINTFEEGCLIANHVHHESVKVLVDYYHLMLEKEPLTHLEAYGPEHLAHVHFAKIQGRRFPVSMTEDAHYAPFIQTLQAINYQGRVSVEAFTDDLSSDAAQTLAFFKAAFGAEE</sequence>
<dbReference type="Proteomes" id="UP000014160">
    <property type="component" value="Unassembled WGS sequence"/>
</dbReference>
<evidence type="ECO:0000313" key="5">
    <source>
        <dbReference type="Proteomes" id="UP000014160"/>
    </source>
</evidence>
<dbReference type="eggNOG" id="COG1082">
    <property type="taxonomic scope" value="Bacteria"/>
</dbReference>
<dbReference type="EMBL" id="ASWH01000002">
    <property type="protein sequence ID" value="EOW79004.1"/>
    <property type="molecule type" value="Genomic_DNA"/>
</dbReference>
<name>R2XTG2_9ENTE</name>
<accession>R2XTG2</accession>
<proteinExistence type="predicted"/>
<comment type="caution">
    <text evidence="2">The sequence shown here is derived from an EMBL/GenBank/DDBJ whole genome shotgun (WGS) entry which is preliminary data.</text>
</comment>
<gene>
    <name evidence="3" type="ORF">I592_03142</name>
    <name evidence="2" type="ORF">UKC_00306</name>
</gene>
<dbReference type="Pfam" id="PF01261">
    <property type="entry name" value="AP_endonuc_2"/>
    <property type="match status" value="1"/>
</dbReference>
<dbReference type="SUPFAM" id="SSF51658">
    <property type="entry name" value="Xylose isomerase-like"/>
    <property type="match status" value="1"/>
</dbReference>
<dbReference type="Proteomes" id="UP000013750">
    <property type="component" value="Unassembled WGS sequence"/>
</dbReference>
<reference evidence="2 4" key="1">
    <citation type="submission" date="2013-02" db="EMBL/GenBank/DDBJ databases">
        <title>The Genome Sequence of Enterococcus gilvus ATCC BAA-350.</title>
        <authorList>
            <consortium name="The Broad Institute Genome Sequencing Platform"/>
            <consortium name="The Broad Institute Genome Sequencing Center for Infectious Disease"/>
            <person name="Earl A.M."/>
            <person name="Gilmore M.S."/>
            <person name="Lebreton F."/>
            <person name="Walker B."/>
            <person name="Young S.K."/>
            <person name="Zeng Q."/>
            <person name="Gargeya S."/>
            <person name="Fitzgerald M."/>
            <person name="Haas B."/>
            <person name="Abouelleil A."/>
            <person name="Alvarado L."/>
            <person name="Arachchi H.M."/>
            <person name="Berlin A.M."/>
            <person name="Chapman S.B."/>
            <person name="Dewar J."/>
            <person name="Goldberg J."/>
            <person name="Griggs A."/>
            <person name="Gujja S."/>
            <person name="Hansen M."/>
            <person name="Howarth C."/>
            <person name="Imamovic A."/>
            <person name="Larimer J."/>
            <person name="McCowan C."/>
            <person name="Murphy C."/>
            <person name="Neiman D."/>
            <person name="Pearson M."/>
            <person name="Priest M."/>
            <person name="Roberts A."/>
            <person name="Saif S."/>
            <person name="Shea T."/>
            <person name="Sisk P."/>
            <person name="Sykes S."/>
            <person name="Wortman J."/>
            <person name="Nusbaum C."/>
            <person name="Birren B."/>
        </authorList>
    </citation>
    <scope>NUCLEOTIDE SEQUENCE [LARGE SCALE GENOMIC DNA]</scope>
    <source>
        <strain evidence="2 4">ATCC BAA-350</strain>
    </source>
</reference>
<dbReference type="InterPro" id="IPR036237">
    <property type="entry name" value="Xyl_isomerase-like_sf"/>
</dbReference>
<dbReference type="RefSeq" id="WP_010778757.1">
    <property type="nucleotide sequence ID" value="NZ_ASWH01000002.1"/>
</dbReference>
<dbReference type="HOGENOM" id="CLU_050006_8_0_9"/>